<name>A0A0G4FRX1_VITBC</name>
<feature type="compositionally biased region" description="Low complexity" evidence="1">
    <location>
        <begin position="225"/>
        <end position="237"/>
    </location>
</feature>
<feature type="compositionally biased region" description="Acidic residues" evidence="1">
    <location>
        <begin position="140"/>
        <end position="158"/>
    </location>
</feature>
<gene>
    <name evidence="2" type="ORF">Vbra_21663</name>
</gene>
<feature type="compositionally biased region" description="Basic and acidic residues" evidence="1">
    <location>
        <begin position="174"/>
        <end position="185"/>
    </location>
</feature>
<feature type="region of interest" description="Disordered" evidence="1">
    <location>
        <begin position="98"/>
        <end position="245"/>
    </location>
</feature>
<sequence length="409" mass="42695">MSKGGSPLQDRGRLSSFARSSNSNSGEADNDDAKSLSTESMPSLVEDNEPIMSPASLFCWRRDEPNPQDDQSSPEVDSLGFHYTFPSLISLMHTSYYGGLASSASGAGPAAAPPAAAAAAAAANPGVASGSDGEDNKSDSDDDVPELETITDELDNEEWAPQQPGDDSDDSGEDDHGHDDDHDDRQDADDGSSDIEKSTVEEVSTGQRESSLGGQLSGVSGGSVGSVDVVGGQSPGSSGAGVSVGGVGEKSLAIVPSRASAARDTPAWAPCPTYTSQFPSLPSVLSSFNNRPRVLGPSIDGRRGLGRRFPLSITDGGGPSLPTPSRPSAIAPAPSRRPVVTPSPRIEDVEDEQDSDDDMPSLVSDDEPITAYTAPRYSRYYSHANPQEGTDRLMGLPVHVFFFPPWAEL</sequence>
<proteinExistence type="predicted"/>
<dbReference type="VEuPathDB" id="CryptoDB:Vbra_21663"/>
<feature type="compositionally biased region" description="Acidic residues" evidence="1">
    <location>
        <begin position="348"/>
        <end position="368"/>
    </location>
</feature>
<accession>A0A0G4FRX1</accession>
<dbReference type="InParanoid" id="A0A0G4FRX1"/>
<feature type="compositionally biased region" description="Low complexity" evidence="1">
    <location>
        <begin position="15"/>
        <end position="25"/>
    </location>
</feature>
<reference evidence="2 3" key="1">
    <citation type="submission" date="2014-11" db="EMBL/GenBank/DDBJ databases">
        <authorList>
            <person name="Zhu J."/>
            <person name="Qi W."/>
            <person name="Song R."/>
        </authorList>
    </citation>
    <scope>NUCLEOTIDE SEQUENCE [LARGE SCALE GENOMIC DNA]</scope>
</reference>
<keyword evidence="3" id="KW-1185">Reference proteome</keyword>
<dbReference type="Proteomes" id="UP000041254">
    <property type="component" value="Unassembled WGS sequence"/>
</dbReference>
<feature type="compositionally biased region" description="Low complexity" evidence="1">
    <location>
        <begin position="326"/>
        <end position="344"/>
    </location>
</feature>
<evidence type="ECO:0000313" key="2">
    <source>
        <dbReference type="EMBL" id="CEM17395.1"/>
    </source>
</evidence>
<dbReference type="AlphaFoldDB" id="A0A0G4FRX1"/>
<protein>
    <submittedName>
        <fullName evidence="2">Uncharacterized protein</fullName>
    </submittedName>
</protein>
<dbReference type="EMBL" id="CDMY01000488">
    <property type="protein sequence ID" value="CEM17395.1"/>
    <property type="molecule type" value="Genomic_DNA"/>
</dbReference>
<evidence type="ECO:0000313" key="3">
    <source>
        <dbReference type="Proteomes" id="UP000041254"/>
    </source>
</evidence>
<organism evidence="2 3">
    <name type="scientific">Vitrella brassicaformis (strain CCMP3155)</name>
    <dbReference type="NCBI Taxonomy" id="1169540"/>
    <lineage>
        <taxon>Eukaryota</taxon>
        <taxon>Sar</taxon>
        <taxon>Alveolata</taxon>
        <taxon>Colpodellida</taxon>
        <taxon>Vitrellaceae</taxon>
        <taxon>Vitrella</taxon>
    </lineage>
</organism>
<evidence type="ECO:0000256" key="1">
    <source>
        <dbReference type="SAM" id="MobiDB-lite"/>
    </source>
</evidence>
<feature type="region of interest" description="Disordered" evidence="1">
    <location>
        <begin position="1"/>
        <end position="80"/>
    </location>
</feature>
<feature type="compositionally biased region" description="Low complexity" evidence="1">
    <location>
        <begin position="101"/>
        <end position="131"/>
    </location>
</feature>
<feature type="compositionally biased region" description="Gly residues" evidence="1">
    <location>
        <begin position="215"/>
        <end position="224"/>
    </location>
</feature>
<feature type="region of interest" description="Disordered" evidence="1">
    <location>
        <begin position="289"/>
        <end position="368"/>
    </location>
</feature>